<evidence type="ECO:0000256" key="1">
    <source>
        <dbReference type="SAM" id="MobiDB-lite"/>
    </source>
</evidence>
<protein>
    <submittedName>
        <fullName evidence="2">(northern house mosquito) hypothetical protein</fullName>
    </submittedName>
</protein>
<dbReference type="EMBL" id="HBUE01233281">
    <property type="protein sequence ID" value="CAG6545816.1"/>
    <property type="molecule type" value="Transcribed_RNA"/>
</dbReference>
<dbReference type="EMBL" id="HBUE01233280">
    <property type="protein sequence ID" value="CAG6545815.1"/>
    <property type="molecule type" value="Transcribed_RNA"/>
</dbReference>
<dbReference type="EMBL" id="HBUE01340139">
    <property type="protein sequence ID" value="CAG6597979.1"/>
    <property type="molecule type" value="Transcribed_RNA"/>
</dbReference>
<proteinExistence type="predicted"/>
<feature type="region of interest" description="Disordered" evidence="1">
    <location>
        <begin position="7"/>
        <end position="63"/>
    </location>
</feature>
<dbReference type="EMBL" id="HBUE01048863">
    <property type="protein sequence ID" value="CAG6463583.1"/>
    <property type="molecule type" value="Transcribed_RNA"/>
</dbReference>
<dbReference type="EMBL" id="HBUE01340137">
    <property type="protein sequence ID" value="CAG6597977.1"/>
    <property type="molecule type" value="Transcribed_RNA"/>
</dbReference>
<evidence type="ECO:0000313" key="2">
    <source>
        <dbReference type="EMBL" id="CAG6545814.1"/>
    </source>
</evidence>
<feature type="compositionally biased region" description="Polar residues" evidence="1">
    <location>
        <begin position="53"/>
        <end position="63"/>
    </location>
</feature>
<dbReference type="EMBL" id="HBUE01340138">
    <property type="protein sequence ID" value="CAG6597978.1"/>
    <property type="molecule type" value="Transcribed_RNA"/>
</dbReference>
<name>A0A8D8MYW3_CULPI</name>
<dbReference type="EMBL" id="HBUE01233279">
    <property type="protein sequence ID" value="CAG6545814.1"/>
    <property type="molecule type" value="Transcribed_RNA"/>
</dbReference>
<organism evidence="2">
    <name type="scientific">Culex pipiens</name>
    <name type="common">House mosquito</name>
    <dbReference type="NCBI Taxonomy" id="7175"/>
    <lineage>
        <taxon>Eukaryota</taxon>
        <taxon>Metazoa</taxon>
        <taxon>Ecdysozoa</taxon>
        <taxon>Arthropoda</taxon>
        <taxon>Hexapoda</taxon>
        <taxon>Insecta</taxon>
        <taxon>Pterygota</taxon>
        <taxon>Neoptera</taxon>
        <taxon>Endopterygota</taxon>
        <taxon>Diptera</taxon>
        <taxon>Nematocera</taxon>
        <taxon>Culicoidea</taxon>
        <taxon>Culicidae</taxon>
        <taxon>Culicinae</taxon>
        <taxon>Culicini</taxon>
        <taxon>Culex</taxon>
        <taxon>Culex</taxon>
    </lineage>
</organism>
<dbReference type="EMBL" id="HBUE01048863">
    <property type="protein sequence ID" value="CAG6463582.1"/>
    <property type="molecule type" value="Transcribed_RNA"/>
</dbReference>
<dbReference type="EMBL" id="HBUE01048864">
    <property type="protein sequence ID" value="CAG6463584.1"/>
    <property type="molecule type" value="Transcribed_RNA"/>
</dbReference>
<feature type="compositionally biased region" description="Basic and acidic residues" evidence="1">
    <location>
        <begin position="29"/>
        <end position="44"/>
    </location>
</feature>
<accession>A0A8D8MYW3</accession>
<sequence length="128" mass="14478">MMIVQLLNPSADSKSISPARSEHVQPVSPEKRSKNTATTKHDQLDVSPDAVENNLNRNLPFNIQPTPVDYGQLPVALHQRDMLKLLLVNNRIDHRNCCSTIHLHLQPLSVDVNITQARLAQLLDRRDH</sequence>
<reference evidence="2" key="1">
    <citation type="submission" date="2021-05" db="EMBL/GenBank/DDBJ databases">
        <authorList>
            <person name="Alioto T."/>
            <person name="Alioto T."/>
            <person name="Gomez Garrido J."/>
        </authorList>
    </citation>
    <scope>NUCLEOTIDE SEQUENCE</scope>
</reference>
<dbReference type="AlphaFoldDB" id="A0A8D8MYW3"/>
<feature type="compositionally biased region" description="Polar residues" evidence="1">
    <location>
        <begin position="7"/>
        <end position="18"/>
    </location>
</feature>